<evidence type="ECO:0000313" key="3">
    <source>
        <dbReference type="Proteomes" id="UP001303473"/>
    </source>
</evidence>
<evidence type="ECO:0000259" key="1">
    <source>
        <dbReference type="Pfam" id="PF00646"/>
    </source>
</evidence>
<comment type="caution">
    <text evidence="2">The sequence shown here is derived from an EMBL/GenBank/DDBJ whole genome shotgun (WGS) entry which is preliminary data.</text>
</comment>
<accession>A0AAN6N0M1</accession>
<dbReference type="Proteomes" id="UP001303473">
    <property type="component" value="Unassembled WGS sequence"/>
</dbReference>
<protein>
    <recommendedName>
        <fullName evidence="1">F-box domain-containing protein</fullName>
    </recommendedName>
</protein>
<organism evidence="2 3">
    <name type="scientific">Diplogelasinospora grovesii</name>
    <dbReference type="NCBI Taxonomy" id="303347"/>
    <lineage>
        <taxon>Eukaryota</taxon>
        <taxon>Fungi</taxon>
        <taxon>Dikarya</taxon>
        <taxon>Ascomycota</taxon>
        <taxon>Pezizomycotina</taxon>
        <taxon>Sordariomycetes</taxon>
        <taxon>Sordariomycetidae</taxon>
        <taxon>Sordariales</taxon>
        <taxon>Diplogelasinosporaceae</taxon>
        <taxon>Diplogelasinospora</taxon>
    </lineage>
</organism>
<dbReference type="EMBL" id="MU853884">
    <property type="protein sequence ID" value="KAK3936401.1"/>
    <property type="molecule type" value="Genomic_DNA"/>
</dbReference>
<dbReference type="InterPro" id="IPR036047">
    <property type="entry name" value="F-box-like_dom_sf"/>
</dbReference>
<sequence length="93" mass="10462">MDETDSHIISTPATSAVLFIPELLEAILLHIDMVTLLVSASRVSRHWRDVISKSSKLQEALFFKPVFDSQAALYKQRWPTYDAGWDNCSGTGH</sequence>
<dbReference type="SUPFAM" id="SSF81383">
    <property type="entry name" value="F-box domain"/>
    <property type="match status" value="1"/>
</dbReference>
<dbReference type="Pfam" id="PF00646">
    <property type="entry name" value="F-box"/>
    <property type="match status" value="1"/>
</dbReference>
<dbReference type="AlphaFoldDB" id="A0AAN6N0M1"/>
<dbReference type="InterPro" id="IPR001810">
    <property type="entry name" value="F-box_dom"/>
</dbReference>
<feature type="domain" description="F-box" evidence="1">
    <location>
        <begin position="21"/>
        <end position="56"/>
    </location>
</feature>
<keyword evidence="3" id="KW-1185">Reference proteome</keyword>
<evidence type="ECO:0000313" key="2">
    <source>
        <dbReference type="EMBL" id="KAK3936401.1"/>
    </source>
</evidence>
<dbReference type="Gene3D" id="1.20.1280.50">
    <property type="match status" value="1"/>
</dbReference>
<name>A0AAN6N0M1_9PEZI</name>
<gene>
    <name evidence="2" type="ORF">QBC46DRAFT_345621</name>
</gene>
<reference evidence="3" key="1">
    <citation type="journal article" date="2023" name="Mol. Phylogenet. Evol.">
        <title>Genome-scale phylogeny and comparative genomics of the fungal order Sordariales.</title>
        <authorList>
            <person name="Hensen N."/>
            <person name="Bonometti L."/>
            <person name="Westerberg I."/>
            <person name="Brannstrom I.O."/>
            <person name="Guillou S."/>
            <person name="Cros-Aarteil S."/>
            <person name="Calhoun S."/>
            <person name="Haridas S."/>
            <person name="Kuo A."/>
            <person name="Mondo S."/>
            <person name="Pangilinan J."/>
            <person name="Riley R."/>
            <person name="LaButti K."/>
            <person name="Andreopoulos B."/>
            <person name="Lipzen A."/>
            <person name="Chen C."/>
            <person name="Yan M."/>
            <person name="Daum C."/>
            <person name="Ng V."/>
            <person name="Clum A."/>
            <person name="Steindorff A."/>
            <person name="Ohm R.A."/>
            <person name="Martin F."/>
            <person name="Silar P."/>
            <person name="Natvig D.O."/>
            <person name="Lalanne C."/>
            <person name="Gautier V."/>
            <person name="Ament-Velasquez S.L."/>
            <person name="Kruys A."/>
            <person name="Hutchinson M.I."/>
            <person name="Powell A.J."/>
            <person name="Barry K."/>
            <person name="Miller A.N."/>
            <person name="Grigoriev I.V."/>
            <person name="Debuchy R."/>
            <person name="Gladieux P."/>
            <person name="Hiltunen Thoren M."/>
            <person name="Johannesson H."/>
        </authorList>
    </citation>
    <scope>NUCLEOTIDE SEQUENCE [LARGE SCALE GENOMIC DNA]</scope>
    <source>
        <strain evidence="3">CBS 340.73</strain>
    </source>
</reference>
<proteinExistence type="predicted"/>